<keyword evidence="2" id="KW-1185">Reference proteome</keyword>
<reference evidence="2" key="1">
    <citation type="submission" date="2016-11" db="EMBL/GenBank/DDBJ databases">
        <authorList>
            <person name="Varghese N."/>
            <person name="Submissions S."/>
        </authorList>
    </citation>
    <scope>NUCLEOTIDE SEQUENCE [LARGE SCALE GENOMIC DNA]</scope>
    <source>
        <strain evidence="2">USBA-503</strain>
    </source>
</reference>
<protein>
    <submittedName>
        <fullName evidence="1">Uncharacterized protein</fullName>
    </submittedName>
</protein>
<gene>
    <name evidence="1" type="ORF">SAMN05443507_10422</name>
</gene>
<dbReference type="AlphaFoldDB" id="A0A1M6ME58"/>
<name>A0A1M6ME58_9BACL</name>
<organism evidence="1 2">
    <name type="scientific">Alicyclobacillus tolerans</name>
    <dbReference type="NCBI Taxonomy" id="90970"/>
    <lineage>
        <taxon>Bacteria</taxon>
        <taxon>Bacillati</taxon>
        <taxon>Bacillota</taxon>
        <taxon>Bacilli</taxon>
        <taxon>Bacillales</taxon>
        <taxon>Alicyclobacillaceae</taxon>
        <taxon>Alicyclobacillus</taxon>
    </lineage>
</organism>
<evidence type="ECO:0000313" key="2">
    <source>
        <dbReference type="Proteomes" id="UP000184016"/>
    </source>
</evidence>
<dbReference type="Proteomes" id="UP000184016">
    <property type="component" value="Unassembled WGS sequence"/>
</dbReference>
<dbReference type="EMBL" id="FRAF01000004">
    <property type="protein sequence ID" value="SHJ81593.1"/>
    <property type="molecule type" value="Genomic_DNA"/>
</dbReference>
<evidence type="ECO:0000313" key="1">
    <source>
        <dbReference type="EMBL" id="SHJ81593.1"/>
    </source>
</evidence>
<proteinExistence type="predicted"/>
<dbReference type="STRING" id="1830138.SAMN05443507_10422"/>
<sequence>MKFYGQDWSVKSVKKGSLVSYGDNFISHMVSHTKKNEGWGSLQGHQTQIYRTLSFLKDEDHIDSEKTLQNPSVHHHGER</sequence>
<accession>A0A1M6ME58</accession>